<reference evidence="7 8" key="1">
    <citation type="submission" date="2018-10" db="EMBL/GenBank/DDBJ databases">
        <title>Genome sequencing of Arthrobacter oryzae TNB02.</title>
        <authorList>
            <person name="Cho Y.-J."/>
            <person name="Cho A."/>
            <person name="Kim O.-S."/>
        </authorList>
    </citation>
    <scope>NUCLEOTIDE SEQUENCE [LARGE SCALE GENOMIC DNA]</scope>
    <source>
        <strain evidence="7 8">TNB02</strain>
    </source>
</reference>
<evidence type="ECO:0000313" key="8">
    <source>
        <dbReference type="Proteomes" id="UP000273807"/>
    </source>
</evidence>
<evidence type="ECO:0000256" key="4">
    <source>
        <dbReference type="ARBA" id="ARBA00023136"/>
    </source>
</evidence>
<proteinExistence type="predicted"/>
<gene>
    <name evidence="7" type="ORF">D7003_16075</name>
</gene>
<dbReference type="PANTHER" id="PTHR33514:SF13">
    <property type="entry name" value="PROTEIN ABCI12, CHLOROPLASTIC"/>
    <property type="match status" value="1"/>
</dbReference>
<comment type="caution">
    <text evidence="7">The sequence shown here is derived from an EMBL/GenBank/DDBJ whole genome shotgun (WGS) entry which is preliminary data.</text>
</comment>
<dbReference type="AlphaFoldDB" id="A0A3N0BRL1"/>
<dbReference type="Proteomes" id="UP000273807">
    <property type="component" value="Unassembled WGS sequence"/>
</dbReference>
<accession>A0A3N0BRL1</accession>
<protein>
    <submittedName>
        <fullName evidence="7">Energy-coupling factor transporter transmembrane protein EcfT</fullName>
    </submittedName>
</protein>
<sequence>MRCRAGRPCSSRSSAGSGCSPAKLRGTPKPKTVRQRLHPLTALTAAACTAVITTAASSWVLSITVTAAVALGAVRLGVAGRVLPAAAVILMPLGLSLLMIHGLFFPEGSIVLAEWGPARVTAEGLAFAGESAARTAVPVLVFLLFSFTVSVPDLVTVLTMGRLAPRVGFVLASTLTLLPAIAGRLDRIRQAQEARGLVLRGGLTSRLAATRLQMVPLVVALTSDAASRAQALDARGFGGPGARSSYREVVDSPAQRRFRAATLLAAACMVGFRLVQSLPGLGR</sequence>
<organism evidence="7 8">
    <name type="scientific">Arthrobacter oryzae</name>
    <dbReference type="NCBI Taxonomy" id="409290"/>
    <lineage>
        <taxon>Bacteria</taxon>
        <taxon>Bacillati</taxon>
        <taxon>Actinomycetota</taxon>
        <taxon>Actinomycetes</taxon>
        <taxon>Micrococcales</taxon>
        <taxon>Micrococcaceae</taxon>
        <taxon>Arthrobacter</taxon>
    </lineage>
</organism>
<keyword evidence="3 6" id="KW-1133">Transmembrane helix</keyword>
<evidence type="ECO:0000256" key="5">
    <source>
        <dbReference type="SAM" id="MobiDB-lite"/>
    </source>
</evidence>
<feature type="transmembrane region" description="Helical" evidence="6">
    <location>
        <begin position="125"/>
        <end position="147"/>
    </location>
</feature>
<feature type="compositionally biased region" description="Low complexity" evidence="5">
    <location>
        <begin position="1"/>
        <end position="22"/>
    </location>
</feature>
<dbReference type="InterPro" id="IPR003339">
    <property type="entry name" value="ABC/ECF_trnsptr_transmembrane"/>
</dbReference>
<evidence type="ECO:0000256" key="2">
    <source>
        <dbReference type="ARBA" id="ARBA00022692"/>
    </source>
</evidence>
<comment type="subcellular location">
    <subcellularLocation>
        <location evidence="1">Membrane</location>
        <topology evidence="1">Multi-pass membrane protein</topology>
    </subcellularLocation>
</comment>
<feature type="transmembrane region" description="Helical" evidence="6">
    <location>
        <begin position="82"/>
        <end position="104"/>
    </location>
</feature>
<keyword evidence="8" id="KW-1185">Reference proteome</keyword>
<name>A0A3N0BRL1_9MICC</name>
<dbReference type="CDD" id="cd16914">
    <property type="entry name" value="EcfT"/>
    <property type="match status" value="1"/>
</dbReference>
<keyword evidence="4 6" id="KW-0472">Membrane</keyword>
<feature type="transmembrane region" description="Helical" evidence="6">
    <location>
        <begin position="40"/>
        <end position="70"/>
    </location>
</feature>
<dbReference type="EMBL" id="RBED01000126">
    <property type="protein sequence ID" value="RNL51642.1"/>
    <property type="molecule type" value="Genomic_DNA"/>
</dbReference>
<feature type="region of interest" description="Disordered" evidence="5">
    <location>
        <begin position="1"/>
        <end position="31"/>
    </location>
</feature>
<dbReference type="GO" id="GO:0005886">
    <property type="term" value="C:plasma membrane"/>
    <property type="evidence" value="ECO:0007669"/>
    <property type="project" value="UniProtKB-ARBA"/>
</dbReference>
<evidence type="ECO:0000313" key="7">
    <source>
        <dbReference type="EMBL" id="RNL51642.1"/>
    </source>
</evidence>
<dbReference type="PANTHER" id="PTHR33514">
    <property type="entry name" value="PROTEIN ABCI12, CHLOROPLASTIC"/>
    <property type="match status" value="1"/>
</dbReference>
<feature type="transmembrane region" description="Helical" evidence="6">
    <location>
        <begin position="167"/>
        <end position="185"/>
    </location>
</feature>
<evidence type="ECO:0000256" key="3">
    <source>
        <dbReference type="ARBA" id="ARBA00022989"/>
    </source>
</evidence>
<evidence type="ECO:0000256" key="6">
    <source>
        <dbReference type="SAM" id="Phobius"/>
    </source>
</evidence>
<dbReference type="OrthoDB" id="5431428at2"/>
<dbReference type="Pfam" id="PF02361">
    <property type="entry name" value="CbiQ"/>
    <property type="match status" value="1"/>
</dbReference>
<keyword evidence="2 6" id="KW-0812">Transmembrane</keyword>
<evidence type="ECO:0000256" key="1">
    <source>
        <dbReference type="ARBA" id="ARBA00004141"/>
    </source>
</evidence>